<gene>
    <name evidence="2" type="ORF">METZ01_LOCUS6359</name>
</gene>
<dbReference type="Pfam" id="PF00557">
    <property type="entry name" value="Peptidase_M24"/>
    <property type="match status" value="1"/>
</dbReference>
<dbReference type="PANTHER" id="PTHR46112">
    <property type="entry name" value="AMINOPEPTIDASE"/>
    <property type="match status" value="1"/>
</dbReference>
<protein>
    <recommendedName>
        <fullName evidence="1">Peptidase M24 domain-containing protein</fullName>
    </recommendedName>
</protein>
<name>A0A381NG12_9ZZZZ</name>
<dbReference type="SUPFAM" id="SSF55920">
    <property type="entry name" value="Creatinase/aminopeptidase"/>
    <property type="match status" value="1"/>
</dbReference>
<dbReference type="AlphaFoldDB" id="A0A381NG12"/>
<reference evidence="2" key="1">
    <citation type="submission" date="2018-05" db="EMBL/GenBank/DDBJ databases">
        <authorList>
            <person name="Lanie J.A."/>
            <person name="Ng W.-L."/>
            <person name="Kazmierczak K.M."/>
            <person name="Andrzejewski T.M."/>
            <person name="Davidsen T.M."/>
            <person name="Wayne K.J."/>
            <person name="Tettelin H."/>
            <person name="Glass J.I."/>
            <person name="Rusch D."/>
            <person name="Podicherti R."/>
            <person name="Tsui H.-C.T."/>
            <person name="Winkler M.E."/>
        </authorList>
    </citation>
    <scope>NUCLEOTIDE SEQUENCE</scope>
</reference>
<proteinExistence type="predicted"/>
<evidence type="ECO:0000313" key="2">
    <source>
        <dbReference type="EMBL" id="SUZ53505.1"/>
    </source>
</evidence>
<feature type="domain" description="Peptidase M24" evidence="1">
    <location>
        <begin position="140"/>
        <end position="356"/>
    </location>
</feature>
<sequence>MRDQDLDGWLLYEFHGVNPIAVQLLGMGKTTRRGFVLIPEKGRPVALIHAIEASSWRHWPFESRTYSSWQEMEAELRELLDGCTRLAMEVSPGAAVPTLDYLPAGMAGLILSLGVEAVSSGDLVSRFHSVWTPEQLQMHRQAAEIVADVAQQAFARAAAAVESGSPTNEGDLSEWIRSQLRAHGLTVNPDCIVAIGRTAADPHYSPEGKGETIAAGDLLLIDLWGAFDGAVFADQTWMGLLSGVVDSRTQEIWNAVRDARDAAVTFLREQFELGGEVRGYEVDQVARALIVDRGYGEYFVHRTGHSMDIDLHGSGPNLDNLETRDDRLLVPGIGFSVEPGIYIPDEIGVRSEINVYWGPDGPEVSPRDIQQEIFLLMDV</sequence>
<dbReference type="InterPro" id="IPR000994">
    <property type="entry name" value="Pept_M24"/>
</dbReference>
<dbReference type="Gene3D" id="3.90.230.10">
    <property type="entry name" value="Creatinase/methionine aminopeptidase superfamily"/>
    <property type="match status" value="1"/>
</dbReference>
<evidence type="ECO:0000259" key="1">
    <source>
        <dbReference type="Pfam" id="PF00557"/>
    </source>
</evidence>
<dbReference type="InterPro" id="IPR036005">
    <property type="entry name" value="Creatinase/aminopeptidase-like"/>
</dbReference>
<dbReference type="EMBL" id="UINC01000333">
    <property type="protein sequence ID" value="SUZ53505.1"/>
    <property type="molecule type" value="Genomic_DNA"/>
</dbReference>
<organism evidence="2">
    <name type="scientific">marine metagenome</name>
    <dbReference type="NCBI Taxonomy" id="408172"/>
    <lineage>
        <taxon>unclassified sequences</taxon>
        <taxon>metagenomes</taxon>
        <taxon>ecological metagenomes</taxon>
    </lineage>
</organism>
<dbReference type="PANTHER" id="PTHR46112:SF3">
    <property type="entry name" value="AMINOPEPTIDASE YPDF"/>
    <property type="match status" value="1"/>
</dbReference>
<accession>A0A381NG12</accession>
<dbReference type="InterPro" id="IPR050659">
    <property type="entry name" value="Peptidase_M24B"/>
</dbReference>